<keyword evidence="7" id="KW-0411">Iron-sulfur</keyword>
<protein>
    <submittedName>
        <fullName evidence="9">Lactate utilization protein</fullName>
    </submittedName>
</protein>
<dbReference type="PROSITE" id="PS00198">
    <property type="entry name" value="4FE4S_FER_1"/>
    <property type="match status" value="2"/>
</dbReference>
<dbReference type="PANTHER" id="PTHR47153:SF2">
    <property type="entry name" value="LACTATE UTILIZATION PROTEIN B"/>
    <property type="match status" value="1"/>
</dbReference>
<comment type="caution">
    <text evidence="9">The sequence shown here is derived from an EMBL/GenBank/DDBJ whole genome shotgun (WGS) entry which is preliminary data.</text>
</comment>
<dbReference type="SUPFAM" id="SSF100950">
    <property type="entry name" value="NagB/RpiA/CoA transferase-like"/>
    <property type="match status" value="1"/>
</dbReference>
<dbReference type="InterPro" id="IPR017900">
    <property type="entry name" value="4Fe4S_Fe_S_CS"/>
</dbReference>
<keyword evidence="5" id="KW-0249">Electron transport</keyword>
<keyword evidence="2" id="KW-0004">4Fe-4S</keyword>
<keyword evidence="6" id="KW-0408">Iron</keyword>
<keyword evidence="4" id="KW-0677">Repeat</keyword>
<dbReference type="RefSeq" id="WP_136553398.1">
    <property type="nucleotide sequence ID" value="NZ_STGJ01000009.1"/>
</dbReference>
<evidence type="ECO:0000313" key="10">
    <source>
        <dbReference type="Proteomes" id="UP000308891"/>
    </source>
</evidence>
<evidence type="ECO:0000256" key="7">
    <source>
        <dbReference type="ARBA" id="ARBA00023014"/>
    </source>
</evidence>
<evidence type="ECO:0000313" key="9">
    <source>
        <dbReference type="EMBL" id="TIC82377.1"/>
    </source>
</evidence>
<dbReference type="GO" id="GO:0051539">
    <property type="term" value="F:4 iron, 4 sulfur cluster binding"/>
    <property type="evidence" value="ECO:0007669"/>
    <property type="project" value="UniProtKB-KW"/>
</dbReference>
<dbReference type="InterPro" id="IPR037171">
    <property type="entry name" value="NagB/RpiA_transferase-like"/>
</dbReference>
<dbReference type="EMBL" id="STGJ01000009">
    <property type="protein sequence ID" value="TIC82377.1"/>
    <property type="molecule type" value="Genomic_DNA"/>
</dbReference>
<dbReference type="PANTHER" id="PTHR47153">
    <property type="entry name" value="LACTATE UTILIZATION PROTEIN B"/>
    <property type="match status" value="1"/>
</dbReference>
<sequence>MKDDSIRHPDAARAFLADRERARWHDSAIWWVRQKRDAQMAQLPEWETLRSMAEQIKAHTLSHLDEYLEAFERKAQENGVVVHWAKDADEHNRIVHGLLAERGVNKLVKSKSMLTEECGLNPYLEARGVEVIDTDLGERIVQLRHEAPSHIVMPAIHLKKQQIGELFERELGTEPGNADPTYLTHAARANLRGHFLSAGAGLTGVNFAIAETGGLVVCTNEGNADLGSALPPLHIACMGLEKLIPRLEHLGVFTRLLARSAIGSPTTTYTSHFNKPRPGGELHVVIVDNGRSEILGRADFYQSLRCIRCGACMNTCPVYRRSSGYSYSYIIPGPIGSTLGPSRDIRKHASMAFACTTCASCDNVCPVRIPLSGQLVAQRARAWQAGALPAGKRAAIGALGALARHPALFALAGKTLRKVVPILPERIAQNTPYSRPGRALPEMPAQSFREWWLQNRKKP</sequence>
<evidence type="ECO:0000259" key="8">
    <source>
        <dbReference type="PROSITE" id="PS51379"/>
    </source>
</evidence>
<evidence type="ECO:0000256" key="3">
    <source>
        <dbReference type="ARBA" id="ARBA00022723"/>
    </source>
</evidence>
<organism evidence="9 10">
    <name type="scientific">Crenobacter intestini</name>
    <dbReference type="NCBI Taxonomy" id="2563443"/>
    <lineage>
        <taxon>Bacteria</taxon>
        <taxon>Pseudomonadati</taxon>
        <taxon>Pseudomonadota</taxon>
        <taxon>Betaproteobacteria</taxon>
        <taxon>Neisseriales</taxon>
        <taxon>Neisseriaceae</taxon>
        <taxon>Crenobacter</taxon>
    </lineage>
</organism>
<dbReference type="SUPFAM" id="SSF54862">
    <property type="entry name" value="4Fe-4S ferredoxins"/>
    <property type="match status" value="1"/>
</dbReference>
<dbReference type="GO" id="GO:0046872">
    <property type="term" value="F:metal ion binding"/>
    <property type="evidence" value="ECO:0007669"/>
    <property type="project" value="UniProtKB-KW"/>
</dbReference>
<evidence type="ECO:0000256" key="6">
    <source>
        <dbReference type="ARBA" id="ARBA00023004"/>
    </source>
</evidence>
<dbReference type="InterPro" id="IPR017896">
    <property type="entry name" value="4Fe4S_Fe-S-bd"/>
</dbReference>
<keyword evidence="1" id="KW-0813">Transport</keyword>
<dbReference type="Pfam" id="PF02589">
    <property type="entry name" value="LUD_dom"/>
    <property type="match status" value="1"/>
</dbReference>
<dbReference type="InterPro" id="IPR009051">
    <property type="entry name" value="Helical_ferredxn"/>
</dbReference>
<evidence type="ECO:0000256" key="2">
    <source>
        <dbReference type="ARBA" id="ARBA00022485"/>
    </source>
</evidence>
<evidence type="ECO:0000256" key="1">
    <source>
        <dbReference type="ARBA" id="ARBA00022448"/>
    </source>
</evidence>
<dbReference type="InterPro" id="IPR003741">
    <property type="entry name" value="LUD_dom"/>
</dbReference>
<dbReference type="Proteomes" id="UP000308891">
    <property type="component" value="Unassembled WGS sequence"/>
</dbReference>
<feature type="domain" description="4Fe-4S ferredoxin-type" evidence="8">
    <location>
        <begin position="296"/>
        <end position="326"/>
    </location>
</feature>
<dbReference type="PROSITE" id="PS51379">
    <property type="entry name" value="4FE4S_FER_2"/>
    <property type="match status" value="1"/>
</dbReference>
<gene>
    <name evidence="9" type="ORF">E5K04_09465</name>
</gene>
<evidence type="ECO:0000256" key="5">
    <source>
        <dbReference type="ARBA" id="ARBA00022982"/>
    </source>
</evidence>
<dbReference type="OrthoDB" id="5289041at2"/>
<dbReference type="Pfam" id="PF13183">
    <property type="entry name" value="Fer4_8"/>
    <property type="match status" value="1"/>
</dbReference>
<dbReference type="InterPro" id="IPR004452">
    <property type="entry name" value="LutB/LldF"/>
</dbReference>
<accession>A0A4T0UUC3</accession>
<keyword evidence="10" id="KW-1185">Reference proteome</keyword>
<proteinExistence type="predicted"/>
<dbReference type="Gene3D" id="3.40.50.10420">
    <property type="entry name" value="NagB/RpiA/CoA transferase-like"/>
    <property type="match status" value="1"/>
</dbReference>
<evidence type="ECO:0000256" key="4">
    <source>
        <dbReference type="ARBA" id="ARBA00022737"/>
    </source>
</evidence>
<name>A0A4T0UUC3_9NEIS</name>
<dbReference type="Gene3D" id="1.10.1060.10">
    <property type="entry name" value="Alpha-helical ferredoxin"/>
    <property type="match status" value="1"/>
</dbReference>
<reference evidence="9 10" key="1">
    <citation type="submission" date="2019-04" db="EMBL/GenBank/DDBJ databases">
        <title>Crenobacter sp. nov.</title>
        <authorList>
            <person name="Shi S."/>
        </authorList>
    </citation>
    <scope>NUCLEOTIDE SEQUENCE [LARGE SCALE GENOMIC DNA]</scope>
    <source>
        <strain evidence="9 10">GY 70310</strain>
    </source>
</reference>
<dbReference type="InterPro" id="IPR024185">
    <property type="entry name" value="FTHF_cligase-like_sf"/>
</dbReference>
<keyword evidence="3" id="KW-0479">Metal-binding</keyword>
<dbReference type="AlphaFoldDB" id="A0A4T0UUC3"/>
<dbReference type="GO" id="GO:0006089">
    <property type="term" value="P:lactate metabolic process"/>
    <property type="evidence" value="ECO:0007669"/>
    <property type="project" value="InterPro"/>
</dbReference>